<dbReference type="EMBL" id="BARV01030772">
    <property type="protein sequence ID" value="GAI44852.1"/>
    <property type="molecule type" value="Genomic_DNA"/>
</dbReference>
<proteinExistence type="predicted"/>
<sequence>MKKHKAFFRKYGIFVFIYTDDDLADCDKIFAEMKKYLKPQIRAMQLKLHIIEDFLSGGLQIGDI</sequence>
<comment type="caution">
    <text evidence="1">The sequence shown here is derived from an EMBL/GenBank/DDBJ whole genome shotgun (WGS) entry which is preliminary data.</text>
</comment>
<evidence type="ECO:0000313" key="1">
    <source>
        <dbReference type="EMBL" id="GAI44852.1"/>
    </source>
</evidence>
<gene>
    <name evidence="1" type="ORF">S06H3_48819</name>
</gene>
<organism evidence="1">
    <name type="scientific">marine sediment metagenome</name>
    <dbReference type="NCBI Taxonomy" id="412755"/>
    <lineage>
        <taxon>unclassified sequences</taxon>
        <taxon>metagenomes</taxon>
        <taxon>ecological metagenomes</taxon>
    </lineage>
</organism>
<name>X1NLF7_9ZZZZ</name>
<accession>X1NLF7</accession>
<dbReference type="AlphaFoldDB" id="X1NLF7"/>
<reference evidence="1" key="1">
    <citation type="journal article" date="2014" name="Front. Microbiol.">
        <title>High frequency of phylogenetically diverse reductive dehalogenase-homologous genes in deep subseafloor sedimentary metagenomes.</title>
        <authorList>
            <person name="Kawai M."/>
            <person name="Futagami T."/>
            <person name="Toyoda A."/>
            <person name="Takaki Y."/>
            <person name="Nishi S."/>
            <person name="Hori S."/>
            <person name="Arai W."/>
            <person name="Tsubouchi T."/>
            <person name="Morono Y."/>
            <person name="Uchiyama I."/>
            <person name="Ito T."/>
            <person name="Fujiyama A."/>
            <person name="Inagaki F."/>
            <person name="Takami H."/>
        </authorList>
    </citation>
    <scope>NUCLEOTIDE SEQUENCE</scope>
    <source>
        <strain evidence="1">Expedition CK06-06</strain>
    </source>
</reference>
<protein>
    <submittedName>
        <fullName evidence="1">Uncharacterized protein</fullName>
    </submittedName>
</protein>